<gene>
    <name evidence="2" type="ORF">BLA24_16250</name>
</gene>
<dbReference type="OrthoDB" id="4562627at2"/>
<dbReference type="Pfam" id="PF21806">
    <property type="entry name" value="DUF6879"/>
    <property type="match status" value="1"/>
</dbReference>
<reference evidence="2 3" key="1">
    <citation type="journal article" date="2017" name="Biochemistry">
        <title>Identification of the Biosynthetic Pathway for the Antibiotic Bicyclomycin.</title>
        <authorList>
            <person name="Patteson J."/>
            <person name="Cai W."/>
            <person name="Johnson R.A."/>
            <person name="Santa Maria K."/>
            <person name="Li B."/>
        </authorList>
    </citation>
    <scope>NUCLEOTIDE SEQUENCE [LARGE SCALE GENOMIC DNA]</scope>
    <source>
        <strain evidence="2 3">ATCC 21532</strain>
    </source>
</reference>
<proteinExistence type="predicted"/>
<dbReference type="RefSeq" id="WP_099199660.1">
    <property type="nucleotide sequence ID" value="NZ_JBIRXA010000026.1"/>
</dbReference>
<feature type="domain" description="DUF6879" evidence="1">
    <location>
        <begin position="7"/>
        <end position="175"/>
    </location>
</feature>
<dbReference type="AlphaFoldDB" id="A0A2G1XJ67"/>
<protein>
    <recommendedName>
        <fullName evidence="1">DUF6879 domain-containing protein</fullName>
    </recommendedName>
</protein>
<dbReference type="InterPro" id="IPR049244">
    <property type="entry name" value="DUF6879"/>
</dbReference>
<dbReference type="Proteomes" id="UP000222531">
    <property type="component" value="Unassembled WGS sequence"/>
</dbReference>
<evidence type="ECO:0000313" key="3">
    <source>
        <dbReference type="Proteomes" id="UP000222531"/>
    </source>
</evidence>
<sequence>MPQNVPDFPTLLRSARRTAVHLEMRDSYGVAGEAEEFDQWKRTGEVDLDPESEGWSRWVSLVRETVVRGVVMRRARIVSEPVSEYIRYEHATTAVNVAVGEQVRWLPRRKALGIAVPAADFWLFDDRLVRFNLFTGDGDWADPRFEMTEDPAVVQLCSSAFEAVWERGIPHEEFKV</sequence>
<dbReference type="EMBL" id="NHZO01000147">
    <property type="protein sequence ID" value="PHQ51292.1"/>
    <property type="molecule type" value="Genomic_DNA"/>
</dbReference>
<comment type="caution">
    <text evidence="2">The sequence shown here is derived from an EMBL/GenBank/DDBJ whole genome shotgun (WGS) entry which is preliminary data.</text>
</comment>
<evidence type="ECO:0000259" key="1">
    <source>
        <dbReference type="Pfam" id="PF21806"/>
    </source>
</evidence>
<accession>A0A2G1XJ67</accession>
<evidence type="ECO:0000313" key="2">
    <source>
        <dbReference type="EMBL" id="PHQ51292.1"/>
    </source>
</evidence>
<organism evidence="2 3">
    <name type="scientific">Streptomyces cinnamoneus</name>
    <name type="common">Streptoverticillium cinnamoneum</name>
    <dbReference type="NCBI Taxonomy" id="53446"/>
    <lineage>
        <taxon>Bacteria</taxon>
        <taxon>Bacillati</taxon>
        <taxon>Actinomycetota</taxon>
        <taxon>Actinomycetes</taxon>
        <taxon>Kitasatosporales</taxon>
        <taxon>Streptomycetaceae</taxon>
        <taxon>Streptomyces</taxon>
        <taxon>Streptomyces cinnamoneus group</taxon>
    </lineage>
</organism>
<name>A0A2G1XJ67_STRCJ</name>
<keyword evidence="3" id="KW-1185">Reference proteome</keyword>